<comment type="caution">
    <text evidence="2">The sequence shown here is derived from an EMBL/GenBank/DDBJ whole genome shotgun (WGS) entry which is preliminary data.</text>
</comment>
<feature type="non-terminal residue" evidence="2">
    <location>
        <position position="210"/>
    </location>
</feature>
<protein>
    <submittedName>
        <fullName evidence="2">Uncharacterized protein</fullName>
    </submittedName>
</protein>
<name>A0AAD7CVA1_MYCRO</name>
<evidence type="ECO:0000256" key="1">
    <source>
        <dbReference type="SAM" id="MobiDB-lite"/>
    </source>
</evidence>
<feature type="compositionally biased region" description="Basic and acidic residues" evidence="1">
    <location>
        <begin position="15"/>
        <end position="34"/>
    </location>
</feature>
<feature type="compositionally biased region" description="Pro residues" evidence="1">
    <location>
        <begin position="83"/>
        <end position="107"/>
    </location>
</feature>
<proteinExistence type="predicted"/>
<organism evidence="2 3">
    <name type="scientific">Mycena rosella</name>
    <name type="common">Pink bonnet</name>
    <name type="synonym">Agaricus rosellus</name>
    <dbReference type="NCBI Taxonomy" id="1033263"/>
    <lineage>
        <taxon>Eukaryota</taxon>
        <taxon>Fungi</taxon>
        <taxon>Dikarya</taxon>
        <taxon>Basidiomycota</taxon>
        <taxon>Agaricomycotina</taxon>
        <taxon>Agaricomycetes</taxon>
        <taxon>Agaricomycetidae</taxon>
        <taxon>Agaricales</taxon>
        <taxon>Marasmiineae</taxon>
        <taxon>Mycenaceae</taxon>
        <taxon>Mycena</taxon>
    </lineage>
</organism>
<dbReference type="Proteomes" id="UP001221757">
    <property type="component" value="Unassembled WGS sequence"/>
</dbReference>
<feature type="region of interest" description="Disordered" evidence="1">
    <location>
        <begin position="180"/>
        <end position="199"/>
    </location>
</feature>
<accession>A0AAD7CVA1</accession>
<feature type="region of interest" description="Disordered" evidence="1">
    <location>
        <begin position="82"/>
        <end position="107"/>
    </location>
</feature>
<feature type="compositionally biased region" description="Basic and acidic residues" evidence="1">
    <location>
        <begin position="180"/>
        <end position="190"/>
    </location>
</feature>
<evidence type="ECO:0000313" key="2">
    <source>
        <dbReference type="EMBL" id="KAJ7665674.1"/>
    </source>
</evidence>
<feature type="region of interest" description="Disordered" evidence="1">
    <location>
        <begin position="152"/>
        <end position="171"/>
    </location>
</feature>
<keyword evidence="3" id="KW-1185">Reference proteome</keyword>
<dbReference type="AlphaFoldDB" id="A0AAD7CVA1"/>
<feature type="region of interest" description="Disordered" evidence="1">
    <location>
        <begin position="8"/>
        <end position="41"/>
    </location>
</feature>
<reference evidence="2" key="1">
    <citation type="submission" date="2023-03" db="EMBL/GenBank/DDBJ databases">
        <title>Massive genome expansion in bonnet fungi (Mycena s.s.) driven by repeated elements and novel gene families across ecological guilds.</title>
        <authorList>
            <consortium name="Lawrence Berkeley National Laboratory"/>
            <person name="Harder C.B."/>
            <person name="Miyauchi S."/>
            <person name="Viragh M."/>
            <person name="Kuo A."/>
            <person name="Thoen E."/>
            <person name="Andreopoulos B."/>
            <person name="Lu D."/>
            <person name="Skrede I."/>
            <person name="Drula E."/>
            <person name="Henrissat B."/>
            <person name="Morin E."/>
            <person name="Kohler A."/>
            <person name="Barry K."/>
            <person name="LaButti K."/>
            <person name="Morin E."/>
            <person name="Salamov A."/>
            <person name="Lipzen A."/>
            <person name="Mereny Z."/>
            <person name="Hegedus B."/>
            <person name="Baldrian P."/>
            <person name="Stursova M."/>
            <person name="Weitz H."/>
            <person name="Taylor A."/>
            <person name="Grigoriev I.V."/>
            <person name="Nagy L.G."/>
            <person name="Martin F."/>
            <person name="Kauserud H."/>
        </authorList>
    </citation>
    <scope>NUCLEOTIDE SEQUENCE</scope>
    <source>
        <strain evidence="2">CBHHK067</strain>
    </source>
</reference>
<sequence length="210" mass="22422">MILVQLSISQPSRIPHSEPANRIRTRDSRIRDGASRPGGSCQSLARIRAPRGFGVTSPCTFALICTSTSRFRSSRSLSASFFCPPPPPRSPPPTPPRSPPPLPPPPPGLRTEPRVCCGCCWGAGADGCCDCDWDGGGGWGRCLRRRPRSRRREDCGASSGSPSGDFRSRPCSCSSCGGCRDWERGGDASRESGSAVSSADMCSCFQRSSR</sequence>
<dbReference type="EMBL" id="JARKIE010000214">
    <property type="protein sequence ID" value="KAJ7665674.1"/>
    <property type="molecule type" value="Genomic_DNA"/>
</dbReference>
<gene>
    <name evidence="2" type="ORF">B0H17DRAFT_1090626</name>
</gene>
<evidence type="ECO:0000313" key="3">
    <source>
        <dbReference type="Proteomes" id="UP001221757"/>
    </source>
</evidence>